<reference evidence="1 2" key="1">
    <citation type="submission" date="2019-03" db="EMBL/GenBank/DDBJ databases">
        <title>First draft genome of Liparis tanakae, snailfish: a comprehensive survey of snailfish specific genes.</title>
        <authorList>
            <person name="Kim W."/>
            <person name="Song I."/>
            <person name="Jeong J.-H."/>
            <person name="Kim D."/>
            <person name="Kim S."/>
            <person name="Ryu S."/>
            <person name="Song J.Y."/>
            <person name="Lee S.K."/>
        </authorList>
    </citation>
    <scope>NUCLEOTIDE SEQUENCE [LARGE SCALE GENOMIC DNA]</scope>
    <source>
        <tissue evidence="1">Muscle</tissue>
    </source>
</reference>
<dbReference type="AlphaFoldDB" id="A0A4Z2HL29"/>
<name>A0A4Z2HL29_9TELE</name>
<comment type="caution">
    <text evidence="1">The sequence shown here is derived from an EMBL/GenBank/DDBJ whole genome shotgun (WGS) entry which is preliminary data.</text>
</comment>
<keyword evidence="2" id="KW-1185">Reference proteome</keyword>
<evidence type="ECO:0000313" key="2">
    <source>
        <dbReference type="Proteomes" id="UP000314294"/>
    </source>
</evidence>
<protein>
    <submittedName>
        <fullName evidence="1">Uncharacterized protein</fullName>
    </submittedName>
</protein>
<sequence>MNEKQQHCRNHTSEIPMAEQNRNVYWRQMFSLTLTEILPSSLGKCAARNQSPGTGLVTLNAPVVRFGRVQLSPKVPPCSLKVMRFHTAIMVSSGTLKWNSSTLAKELKAFSLRGVRVKYSVTKRQSVGRTRAESL</sequence>
<dbReference type="Proteomes" id="UP000314294">
    <property type="component" value="Unassembled WGS sequence"/>
</dbReference>
<gene>
    <name evidence="1" type="ORF">EYF80_023234</name>
</gene>
<evidence type="ECO:0000313" key="1">
    <source>
        <dbReference type="EMBL" id="TNN66548.1"/>
    </source>
</evidence>
<proteinExistence type="predicted"/>
<organism evidence="1 2">
    <name type="scientific">Liparis tanakae</name>
    <name type="common">Tanaka's snailfish</name>
    <dbReference type="NCBI Taxonomy" id="230148"/>
    <lineage>
        <taxon>Eukaryota</taxon>
        <taxon>Metazoa</taxon>
        <taxon>Chordata</taxon>
        <taxon>Craniata</taxon>
        <taxon>Vertebrata</taxon>
        <taxon>Euteleostomi</taxon>
        <taxon>Actinopterygii</taxon>
        <taxon>Neopterygii</taxon>
        <taxon>Teleostei</taxon>
        <taxon>Neoteleostei</taxon>
        <taxon>Acanthomorphata</taxon>
        <taxon>Eupercaria</taxon>
        <taxon>Perciformes</taxon>
        <taxon>Cottioidei</taxon>
        <taxon>Cottales</taxon>
        <taxon>Liparidae</taxon>
        <taxon>Liparis</taxon>
    </lineage>
</organism>
<accession>A0A4Z2HL29</accession>
<dbReference type="EMBL" id="SRLO01000217">
    <property type="protein sequence ID" value="TNN66548.1"/>
    <property type="molecule type" value="Genomic_DNA"/>
</dbReference>